<feature type="region of interest" description="Disordered" evidence="1">
    <location>
        <begin position="293"/>
        <end position="322"/>
    </location>
</feature>
<evidence type="ECO:0000313" key="2">
    <source>
        <dbReference type="EMBL" id="KAF8561115.1"/>
    </source>
</evidence>
<name>A0A8T0CZS7_9TREM</name>
<proteinExistence type="predicted"/>
<evidence type="ECO:0000256" key="1">
    <source>
        <dbReference type="SAM" id="MobiDB-lite"/>
    </source>
</evidence>
<gene>
    <name evidence="2" type="ORF">P879_01405</name>
</gene>
<reference evidence="2 3" key="1">
    <citation type="submission" date="2019-07" db="EMBL/GenBank/DDBJ databases">
        <title>Annotation for the trematode Paragonimus westermani.</title>
        <authorList>
            <person name="Choi Y.-J."/>
        </authorList>
    </citation>
    <scope>NUCLEOTIDE SEQUENCE [LARGE SCALE GENOMIC DNA]</scope>
    <source>
        <strain evidence="2">180907_Pwestermani</strain>
    </source>
</reference>
<keyword evidence="3" id="KW-1185">Reference proteome</keyword>
<dbReference type="EMBL" id="JTDF01021981">
    <property type="protein sequence ID" value="KAF8561115.1"/>
    <property type="molecule type" value="Genomic_DNA"/>
</dbReference>
<accession>A0A8T0CZS7</accession>
<dbReference type="Proteomes" id="UP000699462">
    <property type="component" value="Unassembled WGS sequence"/>
</dbReference>
<protein>
    <submittedName>
        <fullName evidence="2">Uncharacterized protein</fullName>
    </submittedName>
</protein>
<dbReference type="OrthoDB" id="6274940at2759"/>
<dbReference type="AlphaFoldDB" id="A0A8T0CZS7"/>
<sequence length="600" mass="65905">MLSFPEGMLEVPTNHSCHTSNGLSSYFNIDGDSIEGLQNMCSFSHIATCVNSANTQSSCISQQSISPSRVKRKEATGVSPLVPDEISRPRSRCHITALSVSTPTTETLSYCDSTRSYSSDYLSRKVKRMSRLYTNQPSVDLFAALEVDQSLLDYLILHGALSKEASENILSSESRSRKLLLLNALGLPSTSETMFLSDSSFLTNPAFATGLALLLNALRQAGHHTLANYLDVGRRITPSPCFHSSNGEKQGDSVSTARRRRGQLSVWIQLDAIKINPVVYRELSAKMCNPERANHRVESGTDSAPVTTNNNHSSEQATTQSNFSPMLPSFVEYLDCENKTKSSPTGPNSSLWIDHYPHTKSAVQSHPESQSACEARRPSSGNLHRRKAGCFSKLWCLFGINKKKMTKNRVTSTHHIQPSMSNTLSDHPVPIALSDLPSQSARNMYHSRDSELHCVKLALLDTKSNEFYNMLLDPSSAIHDAMVKYFEQSCGVLVLDSQLCENQLGTSPAVSVPCVTVVATQTEVVGRLRDACKPVDKSEDLPYAKQNPPSPGSKLANDFTTVMVQNGVLATLQLQDLRLSVMLDPNEVDLAIEELSDMVE</sequence>
<comment type="caution">
    <text evidence="2">The sequence shown here is derived from an EMBL/GenBank/DDBJ whole genome shotgun (WGS) entry which is preliminary data.</text>
</comment>
<organism evidence="2 3">
    <name type="scientific">Paragonimus westermani</name>
    <dbReference type="NCBI Taxonomy" id="34504"/>
    <lineage>
        <taxon>Eukaryota</taxon>
        <taxon>Metazoa</taxon>
        <taxon>Spiralia</taxon>
        <taxon>Lophotrochozoa</taxon>
        <taxon>Platyhelminthes</taxon>
        <taxon>Trematoda</taxon>
        <taxon>Digenea</taxon>
        <taxon>Plagiorchiida</taxon>
        <taxon>Troglotremata</taxon>
        <taxon>Troglotrematidae</taxon>
        <taxon>Paragonimus</taxon>
    </lineage>
</organism>
<feature type="compositionally biased region" description="Polar residues" evidence="1">
    <location>
        <begin position="300"/>
        <end position="322"/>
    </location>
</feature>
<evidence type="ECO:0000313" key="3">
    <source>
        <dbReference type="Proteomes" id="UP000699462"/>
    </source>
</evidence>